<feature type="domain" description="HTH luxR-type" evidence="2">
    <location>
        <begin position="15"/>
        <end position="80"/>
    </location>
</feature>
<dbReference type="InterPro" id="IPR016032">
    <property type="entry name" value="Sig_transdc_resp-reg_C-effctor"/>
</dbReference>
<dbReference type="EMBL" id="BAAABY010000070">
    <property type="protein sequence ID" value="GAA0501018.1"/>
    <property type="molecule type" value="Genomic_DNA"/>
</dbReference>
<dbReference type="Proteomes" id="UP001500909">
    <property type="component" value="Unassembled WGS sequence"/>
</dbReference>
<comment type="caution">
    <text evidence="3">The sequence shown here is derived from an EMBL/GenBank/DDBJ whole genome shotgun (WGS) entry which is preliminary data.</text>
</comment>
<protein>
    <recommendedName>
        <fullName evidence="2">HTH luxR-type domain-containing protein</fullName>
    </recommendedName>
</protein>
<evidence type="ECO:0000313" key="3">
    <source>
        <dbReference type="EMBL" id="GAA0501018.1"/>
    </source>
</evidence>
<dbReference type="SMART" id="SM00421">
    <property type="entry name" value="HTH_LUXR"/>
    <property type="match status" value="1"/>
</dbReference>
<dbReference type="InterPro" id="IPR036388">
    <property type="entry name" value="WH-like_DNA-bd_sf"/>
</dbReference>
<reference evidence="3 4" key="1">
    <citation type="journal article" date="2019" name="Int. J. Syst. Evol. Microbiol.">
        <title>The Global Catalogue of Microorganisms (GCM) 10K type strain sequencing project: providing services to taxonomists for standard genome sequencing and annotation.</title>
        <authorList>
            <consortium name="The Broad Institute Genomics Platform"/>
            <consortium name="The Broad Institute Genome Sequencing Center for Infectious Disease"/>
            <person name="Wu L."/>
            <person name="Ma J."/>
        </authorList>
    </citation>
    <scope>NUCLEOTIDE SEQUENCE [LARGE SCALE GENOMIC DNA]</scope>
    <source>
        <strain evidence="3 4">JCM 4805</strain>
    </source>
</reference>
<dbReference type="PROSITE" id="PS50043">
    <property type="entry name" value="HTH_LUXR_2"/>
    <property type="match status" value="1"/>
</dbReference>
<dbReference type="CDD" id="cd06170">
    <property type="entry name" value="LuxR_C_like"/>
    <property type="match status" value="1"/>
</dbReference>
<evidence type="ECO:0000256" key="1">
    <source>
        <dbReference type="SAM" id="MobiDB-lite"/>
    </source>
</evidence>
<proteinExistence type="predicted"/>
<organism evidence="3 4">
    <name type="scientific">Streptomyces olivaceiscleroticus</name>
    <dbReference type="NCBI Taxonomy" id="68245"/>
    <lineage>
        <taxon>Bacteria</taxon>
        <taxon>Bacillati</taxon>
        <taxon>Actinomycetota</taxon>
        <taxon>Actinomycetes</taxon>
        <taxon>Kitasatosporales</taxon>
        <taxon>Streptomycetaceae</taxon>
        <taxon>Streptomyces</taxon>
    </lineage>
</organism>
<dbReference type="InterPro" id="IPR000792">
    <property type="entry name" value="Tscrpt_reg_LuxR_C"/>
</dbReference>
<feature type="region of interest" description="Disordered" evidence="1">
    <location>
        <begin position="1"/>
        <end position="22"/>
    </location>
</feature>
<evidence type="ECO:0000259" key="2">
    <source>
        <dbReference type="PROSITE" id="PS50043"/>
    </source>
</evidence>
<gene>
    <name evidence="3" type="ORF">GCM10010361_78180</name>
</gene>
<dbReference type="Gene3D" id="1.10.10.10">
    <property type="entry name" value="Winged helix-like DNA-binding domain superfamily/Winged helix DNA-binding domain"/>
    <property type="match status" value="1"/>
</dbReference>
<evidence type="ECO:0000313" key="4">
    <source>
        <dbReference type="Proteomes" id="UP001500909"/>
    </source>
</evidence>
<accession>A0ABN1BM81</accession>
<keyword evidence="4" id="KW-1185">Reference proteome</keyword>
<dbReference type="RefSeq" id="WP_346100461.1">
    <property type="nucleotide sequence ID" value="NZ_BAAABY010000070.1"/>
</dbReference>
<sequence>MTAPVQVGPSTNGGPTPDRPQLTDKQLRVLRLIAAGKSRNAIATSLGTTPGNVANLSRRVFAKLGAVNAPHAVFLACQTSLLEVEHPRRTIKPRRHGDHAGFVAHKRRGEEPCVECRAGEKAYKAERWAARKATHLNVA</sequence>
<name>A0ABN1BM81_9ACTN</name>
<dbReference type="Pfam" id="PF00196">
    <property type="entry name" value="GerE"/>
    <property type="match status" value="1"/>
</dbReference>
<dbReference type="SUPFAM" id="SSF46894">
    <property type="entry name" value="C-terminal effector domain of the bipartite response regulators"/>
    <property type="match status" value="1"/>
</dbReference>